<comment type="caution">
    <text evidence="2">The sequence shown here is derived from an EMBL/GenBank/DDBJ whole genome shotgun (WGS) entry which is preliminary data.</text>
</comment>
<dbReference type="InterPro" id="IPR002734">
    <property type="entry name" value="RibDG_C"/>
</dbReference>
<reference evidence="3" key="1">
    <citation type="journal article" date="2019" name="Int. J. Syst. Evol. Microbiol.">
        <title>The Global Catalogue of Microorganisms (GCM) 10K type strain sequencing project: providing services to taxonomists for standard genome sequencing and annotation.</title>
        <authorList>
            <consortium name="The Broad Institute Genomics Platform"/>
            <consortium name="The Broad Institute Genome Sequencing Center for Infectious Disease"/>
            <person name="Wu L."/>
            <person name="Ma J."/>
        </authorList>
    </citation>
    <scope>NUCLEOTIDE SEQUENCE [LARGE SCALE GENOMIC DNA]</scope>
    <source>
        <strain evidence="3">CCUG 57942</strain>
    </source>
</reference>
<dbReference type="SUPFAM" id="SSF53597">
    <property type="entry name" value="Dihydrofolate reductase-like"/>
    <property type="match status" value="1"/>
</dbReference>
<dbReference type="Proteomes" id="UP001597389">
    <property type="component" value="Unassembled WGS sequence"/>
</dbReference>
<accession>A0ABW4Z7Q8</accession>
<dbReference type="PANTHER" id="PTHR38011:SF11">
    <property type="entry name" value="2,5-DIAMINO-6-RIBOSYLAMINO-4(3H)-PYRIMIDINONE 5'-PHOSPHATE REDUCTASE"/>
    <property type="match status" value="1"/>
</dbReference>
<evidence type="ECO:0000259" key="1">
    <source>
        <dbReference type="Pfam" id="PF01872"/>
    </source>
</evidence>
<evidence type="ECO:0000313" key="3">
    <source>
        <dbReference type="Proteomes" id="UP001597389"/>
    </source>
</evidence>
<dbReference type="InterPro" id="IPR024072">
    <property type="entry name" value="DHFR-like_dom_sf"/>
</dbReference>
<feature type="domain" description="Bacterial bifunctional deaminase-reductase C-terminal" evidence="1">
    <location>
        <begin position="7"/>
        <end position="162"/>
    </location>
</feature>
<dbReference type="Pfam" id="PF01872">
    <property type="entry name" value="RibD_C"/>
    <property type="match status" value="1"/>
</dbReference>
<organism evidence="2 3">
    <name type="scientific">Rubritalea tangerina</name>
    <dbReference type="NCBI Taxonomy" id="430798"/>
    <lineage>
        <taxon>Bacteria</taxon>
        <taxon>Pseudomonadati</taxon>
        <taxon>Verrucomicrobiota</taxon>
        <taxon>Verrucomicrobiia</taxon>
        <taxon>Verrucomicrobiales</taxon>
        <taxon>Rubritaleaceae</taxon>
        <taxon>Rubritalea</taxon>
    </lineage>
</organism>
<name>A0ABW4Z7Q8_9BACT</name>
<evidence type="ECO:0000313" key="2">
    <source>
        <dbReference type="EMBL" id="MFD2157591.1"/>
    </source>
</evidence>
<sequence>MANFVYIAASLDGYIATEDGGVEWLDCVPNPEGSDLGFAAFMERVDALLMGRNTFEKVVSFGVWPYEKPVFVLSASLKQVPEGYEGKVDLVSGALAEVIGKLEGKGFKKLYVDGGKLIQSLLREDRVDRLIVSRIPVLLGSGISLFGELSEPLHWQHIKSDVLLGEIVKSEYLRKR</sequence>
<dbReference type="RefSeq" id="WP_377089973.1">
    <property type="nucleotide sequence ID" value="NZ_JBHSJL010000014.1"/>
</dbReference>
<dbReference type="InterPro" id="IPR050765">
    <property type="entry name" value="Riboflavin_Biosynth_HTPR"/>
</dbReference>
<dbReference type="Gene3D" id="3.40.430.10">
    <property type="entry name" value="Dihydrofolate Reductase, subunit A"/>
    <property type="match status" value="1"/>
</dbReference>
<dbReference type="PANTHER" id="PTHR38011">
    <property type="entry name" value="DIHYDROFOLATE REDUCTASE FAMILY PROTEIN (AFU_ORTHOLOGUE AFUA_8G06820)"/>
    <property type="match status" value="1"/>
</dbReference>
<protein>
    <submittedName>
        <fullName evidence="2">Dihydrofolate reductase family protein</fullName>
    </submittedName>
</protein>
<keyword evidence="3" id="KW-1185">Reference proteome</keyword>
<proteinExistence type="predicted"/>
<dbReference type="EMBL" id="JBHUJB010000009">
    <property type="protein sequence ID" value="MFD2157591.1"/>
    <property type="molecule type" value="Genomic_DNA"/>
</dbReference>
<gene>
    <name evidence="2" type="ORF">ACFSW8_01620</name>
</gene>